<sequence>MLLADIVLLFHLLYVLFVVGSLPVIWIGAYLKKTFVRNPWFRYLHLAAILFVVAESLLGVVCPLTVLENLLRQVETEDSFIQFWVHKILFYRFPEYVFTIIYVVFACVVALTFKLVPPKHN</sequence>
<name>A0A1H8FYN9_9PROT</name>
<dbReference type="InterPro" id="IPR021218">
    <property type="entry name" value="DUF2784"/>
</dbReference>
<feature type="transmembrane region" description="Helical" evidence="1">
    <location>
        <begin position="43"/>
        <end position="66"/>
    </location>
</feature>
<feature type="transmembrane region" description="Helical" evidence="1">
    <location>
        <begin position="6"/>
        <end position="31"/>
    </location>
</feature>
<dbReference type="AlphaFoldDB" id="A0A1H8FYN9"/>
<protein>
    <recommendedName>
        <fullName evidence="4">DUF2784 domain-containing protein</fullName>
    </recommendedName>
</protein>
<dbReference type="Proteomes" id="UP000199459">
    <property type="component" value="Unassembled WGS sequence"/>
</dbReference>
<evidence type="ECO:0000256" key="1">
    <source>
        <dbReference type="SAM" id="Phobius"/>
    </source>
</evidence>
<organism evidence="2 3">
    <name type="scientific">Nitrosomonas marina</name>
    <dbReference type="NCBI Taxonomy" id="917"/>
    <lineage>
        <taxon>Bacteria</taxon>
        <taxon>Pseudomonadati</taxon>
        <taxon>Pseudomonadota</taxon>
        <taxon>Betaproteobacteria</taxon>
        <taxon>Nitrosomonadales</taxon>
        <taxon>Nitrosomonadaceae</taxon>
        <taxon>Nitrosomonas</taxon>
    </lineage>
</organism>
<keyword evidence="1" id="KW-1133">Transmembrane helix</keyword>
<accession>A0A1H8FYN9</accession>
<proteinExistence type="predicted"/>
<evidence type="ECO:0000313" key="2">
    <source>
        <dbReference type="EMBL" id="SEN36635.1"/>
    </source>
</evidence>
<dbReference type="OrthoDB" id="370375at2"/>
<feature type="transmembrane region" description="Helical" evidence="1">
    <location>
        <begin position="96"/>
        <end position="116"/>
    </location>
</feature>
<reference evidence="2 3" key="1">
    <citation type="submission" date="2016-10" db="EMBL/GenBank/DDBJ databases">
        <authorList>
            <person name="de Groot N.N."/>
        </authorList>
    </citation>
    <scope>NUCLEOTIDE SEQUENCE [LARGE SCALE GENOMIC DNA]</scope>
    <source>
        <strain evidence="2 3">Nm22</strain>
    </source>
</reference>
<dbReference type="EMBL" id="FOCP01000015">
    <property type="protein sequence ID" value="SEN36635.1"/>
    <property type="molecule type" value="Genomic_DNA"/>
</dbReference>
<dbReference type="STRING" id="917.SAMN05216326_11817"/>
<evidence type="ECO:0008006" key="4">
    <source>
        <dbReference type="Google" id="ProtNLM"/>
    </source>
</evidence>
<dbReference type="RefSeq" id="WP_090632885.1">
    <property type="nucleotide sequence ID" value="NZ_FOCP01000015.1"/>
</dbReference>
<keyword evidence="1" id="KW-0472">Membrane</keyword>
<gene>
    <name evidence="2" type="ORF">SAMN05216325_11542</name>
</gene>
<keyword evidence="1" id="KW-0812">Transmembrane</keyword>
<dbReference type="Pfam" id="PF10861">
    <property type="entry name" value="DUF2784"/>
    <property type="match status" value="1"/>
</dbReference>
<evidence type="ECO:0000313" key="3">
    <source>
        <dbReference type="Proteomes" id="UP000199459"/>
    </source>
</evidence>